<comment type="caution">
    <text evidence="2">The sequence shown here is derived from an EMBL/GenBank/DDBJ whole genome shotgun (WGS) entry which is preliminary data.</text>
</comment>
<name>A0ABW6BYT9_9BACT</name>
<dbReference type="EMBL" id="JBHUOX010000020">
    <property type="protein sequence ID" value="MFD3002858.1"/>
    <property type="molecule type" value="Genomic_DNA"/>
</dbReference>
<dbReference type="PROSITE" id="PS51664">
    <property type="entry name" value="YCAO"/>
    <property type="match status" value="1"/>
</dbReference>
<gene>
    <name evidence="2" type="ORF">ACFS7Z_20995</name>
</gene>
<sequence>MSVHIQLVPSPVSPMLGLVTYLTEVELHSGDPNVFIAAARGPDMHSLGYKTGASLVGSGAGLCWEDARGAAIGECLERYAACIVESENLLISSYDSLINSNLNAHEPSTWALFDQSQKVPYPAFSNDLIIAWSEGWDLVTNKPIFLPANFAHLSSSPILREWGANLIGPAVSTGCACATSINEGLLKGFCELIERDAFMIVWRNSLPVPEVIIDEDTDLYQVYTSRFARPGLEYHIWCTTLDFPIPSFFGVLFDHRGAEMRMVVGGAANLDAEKAVQKTLCELIQGLSWLEYMGEQKKCIPIDFNDIHSFTDRALLYSTPRDLQKAYSFLFKNFKQVPLSSIKSKRGTADEMLQYCVDAVVNKGFQPSAIDLTTDDVRECGYVVTRVVIPGLETMDGDHRLQMLGGTRWRKVPMELGLLPSIQTIKNINPFPHPYP</sequence>
<dbReference type="Pfam" id="PF02624">
    <property type="entry name" value="YcaO"/>
    <property type="match status" value="1"/>
</dbReference>
<dbReference type="NCBIfam" id="TIGR03604">
    <property type="entry name" value="TOMM_cyclo_SagD"/>
    <property type="match status" value="1"/>
</dbReference>
<proteinExistence type="predicted"/>
<dbReference type="RefSeq" id="WP_377489069.1">
    <property type="nucleotide sequence ID" value="NZ_JBHUOX010000020.1"/>
</dbReference>
<protein>
    <submittedName>
        <fullName evidence="2">YcaO-like family protein</fullName>
    </submittedName>
</protein>
<evidence type="ECO:0000313" key="2">
    <source>
        <dbReference type="EMBL" id="MFD3002858.1"/>
    </source>
</evidence>
<dbReference type="Gene3D" id="3.30.40.250">
    <property type="match status" value="1"/>
</dbReference>
<keyword evidence="3" id="KW-1185">Reference proteome</keyword>
<accession>A0ABW6BYT9</accession>
<evidence type="ECO:0000313" key="3">
    <source>
        <dbReference type="Proteomes" id="UP001597641"/>
    </source>
</evidence>
<dbReference type="Gene3D" id="3.30.160.660">
    <property type="match status" value="1"/>
</dbReference>
<evidence type="ECO:0000259" key="1">
    <source>
        <dbReference type="PROSITE" id="PS51664"/>
    </source>
</evidence>
<dbReference type="PANTHER" id="PTHR37809:SF1">
    <property type="entry name" value="RIBOSOMAL PROTEIN S12 METHYLTHIOTRANSFERASE ACCESSORY FACTOR YCAO"/>
    <property type="match status" value="1"/>
</dbReference>
<dbReference type="PANTHER" id="PTHR37809">
    <property type="entry name" value="RIBOSOMAL PROTEIN S12 METHYLTHIOTRANSFERASE ACCESSORY FACTOR YCAO"/>
    <property type="match status" value="1"/>
</dbReference>
<dbReference type="Gene3D" id="3.30.1330.230">
    <property type="match status" value="1"/>
</dbReference>
<reference evidence="3" key="1">
    <citation type="journal article" date="2019" name="Int. J. Syst. Evol. Microbiol.">
        <title>The Global Catalogue of Microorganisms (GCM) 10K type strain sequencing project: providing services to taxonomists for standard genome sequencing and annotation.</title>
        <authorList>
            <consortium name="The Broad Institute Genomics Platform"/>
            <consortium name="The Broad Institute Genome Sequencing Center for Infectious Disease"/>
            <person name="Wu L."/>
            <person name="Ma J."/>
        </authorList>
    </citation>
    <scope>NUCLEOTIDE SEQUENCE [LARGE SCALE GENOMIC DNA]</scope>
    <source>
        <strain evidence="3">KCTC 23984</strain>
    </source>
</reference>
<dbReference type="InterPro" id="IPR003776">
    <property type="entry name" value="YcaO-like_dom"/>
</dbReference>
<dbReference type="InterPro" id="IPR027624">
    <property type="entry name" value="TOMM_cyclo_SagD"/>
</dbReference>
<feature type="domain" description="YcaO" evidence="1">
    <location>
        <begin position="57"/>
        <end position="436"/>
    </location>
</feature>
<organism evidence="2 3">
    <name type="scientific">Pontibacter toksunensis</name>
    <dbReference type="NCBI Taxonomy" id="1332631"/>
    <lineage>
        <taxon>Bacteria</taxon>
        <taxon>Pseudomonadati</taxon>
        <taxon>Bacteroidota</taxon>
        <taxon>Cytophagia</taxon>
        <taxon>Cytophagales</taxon>
        <taxon>Hymenobacteraceae</taxon>
        <taxon>Pontibacter</taxon>
    </lineage>
</organism>
<dbReference type="Proteomes" id="UP001597641">
    <property type="component" value="Unassembled WGS sequence"/>
</dbReference>